<gene>
    <name evidence="3" type="ORF">SVIM_LOCUS326773</name>
</gene>
<dbReference type="GO" id="GO:0016491">
    <property type="term" value="F:oxidoreductase activity"/>
    <property type="evidence" value="ECO:0007669"/>
    <property type="project" value="InterPro"/>
</dbReference>
<accession>A0A6N2M9V9</accession>
<dbReference type="SUPFAM" id="SSF49503">
    <property type="entry name" value="Cupredoxins"/>
    <property type="match status" value="1"/>
</dbReference>
<reference evidence="3" key="1">
    <citation type="submission" date="2019-03" db="EMBL/GenBank/DDBJ databases">
        <authorList>
            <person name="Mank J."/>
            <person name="Almeida P."/>
        </authorList>
    </citation>
    <scope>NUCLEOTIDE SEQUENCE</scope>
    <source>
        <strain evidence="3">78183</strain>
    </source>
</reference>
<dbReference type="GO" id="GO:0005507">
    <property type="term" value="F:copper ion binding"/>
    <property type="evidence" value="ECO:0007669"/>
    <property type="project" value="InterPro"/>
</dbReference>
<dbReference type="Pfam" id="PF07731">
    <property type="entry name" value="Cu-oxidase_2"/>
    <property type="match status" value="1"/>
</dbReference>
<dbReference type="InterPro" id="IPR008972">
    <property type="entry name" value="Cupredoxin"/>
</dbReference>
<evidence type="ECO:0000256" key="1">
    <source>
        <dbReference type="ARBA" id="ARBA00010609"/>
    </source>
</evidence>
<feature type="domain" description="Plastocyanin-like" evidence="2">
    <location>
        <begin position="81"/>
        <end position="154"/>
    </location>
</feature>
<evidence type="ECO:0000313" key="3">
    <source>
        <dbReference type="EMBL" id="VFU49584.1"/>
    </source>
</evidence>
<name>A0A6N2M9V9_SALVM</name>
<evidence type="ECO:0000259" key="2">
    <source>
        <dbReference type="Pfam" id="PF07731"/>
    </source>
</evidence>
<dbReference type="Gene3D" id="2.60.40.420">
    <property type="entry name" value="Cupredoxins - blue copper proteins"/>
    <property type="match status" value="1"/>
</dbReference>
<dbReference type="InterPro" id="IPR011706">
    <property type="entry name" value="Cu-oxidase_C"/>
</dbReference>
<comment type="similarity">
    <text evidence="1">Belongs to the multicopper oxidase family.</text>
</comment>
<dbReference type="AlphaFoldDB" id="A0A6N2M9V9"/>
<protein>
    <recommendedName>
        <fullName evidence="2">Plastocyanin-like domain-containing protein</fullName>
    </recommendedName>
</protein>
<organism evidence="3">
    <name type="scientific">Salix viminalis</name>
    <name type="common">Common osier</name>
    <name type="synonym">Basket willow</name>
    <dbReference type="NCBI Taxonomy" id="40686"/>
    <lineage>
        <taxon>Eukaryota</taxon>
        <taxon>Viridiplantae</taxon>
        <taxon>Streptophyta</taxon>
        <taxon>Embryophyta</taxon>
        <taxon>Tracheophyta</taxon>
        <taxon>Spermatophyta</taxon>
        <taxon>Magnoliopsida</taxon>
        <taxon>eudicotyledons</taxon>
        <taxon>Gunneridae</taxon>
        <taxon>Pentapetalae</taxon>
        <taxon>rosids</taxon>
        <taxon>fabids</taxon>
        <taxon>Malpighiales</taxon>
        <taxon>Salicaceae</taxon>
        <taxon>Saliceae</taxon>
        <taxon>Salix</taxon>
    </lineage>
</organism>
<dbReference type="EMBL" id="CAADRP010001707">
    <property type="protein sequence ID" value="VFU49584.1"/>
    <property type="molecule type" value="Genomic_DNA"/>
</dbReference>
<sequence length="203" mass="22551">MARAQHHLSSLRHQLDGLGLSINSAPSAGTLQPVLLGLTLKALTTTVPSTLPHIKLVNSASREGGKLRYALNGVSHVNPETPLKMAEYYGIADKVFKYDTIQDMPPAKIGKVVIQPNVLNQTFRNFVEIIFENHEKSMQSYHLDGYSFFAVASEMWERAYLGQQLYVSVLSPELSLRDEYNIPDNALLCGKVKGLPQPKPYTI</sequence>
<proteinExistence type="inferred from homology"/>